<dbReference type="PANTHER" id="PTHR14136">
    <property type="entry name" value="BTB_POZ DOMAIN-CONTAINING PROTEIN KCTD9"/>
    <property type="match status" value="1"/>
</dbReference>
<evidence type="ECO:0000256" key="1">
    <source>
        <dbReference type="SAM" id="Phobius"/>
    </source>
</evidence>
<name>A0ABS5I9J9_9PROT</name>
<proteinExistence type="predicted"/>
<accession>A0ABS5I9J9</accession>
<dbReference type="Proteomes" id="UP000680714">
    <property type="component" value="Unassembled WGS sequence"/>
</dbReference>
<evidence type="ECO:0000313" key="2">
    <source>
        <dbReference type="EMBL" id="MBR9971085.1"/>
    </source>
</evidence>
<sequence length="428" mass="46546">MSPALSESAPDLAQRVSAINDVAKTVRTLLASMAAVAVAMAATMIAATDEAIFRDSAKVFPSLSVEIRLSTAFALAPPIFVFLHLNALLQLHLLTRRLRAFLALTEERPHTEQSRDAWQRQVHGLSFVQMLLPDRQGGISRLLQAVASWISVVGLPVLLLLAVQVGFVRYQSWAITIIHMACLGADMALLMWFQLSLWPDYWKRLTALGAPGLLAVVGIMTQAVPPEMGSDITNLFDAHISHIQGFAWTRRTLSLRGAMLINTDAKPDLLKPLSADDTTLHTTQIKMLRLSIPDRNFVGIDLTEAELFAIDMENSNLQYARLSGAQMRGSNLFTARMQGSQLSGAHMQGADLGEAEMEQADLSGAQLQGAELHDAQMQGADLSGAQMQGASLHGAYMQGADLTGCGKRRVRAPFPRRSEAFSGVDEGY</sequence>
<feature type="transmembrane region" description="Helical" evidence="1">
    <location>
        <begin position="29"/>
        <end position="47"/>
    </location>
</feature>
<feature type="transmembrane region" description="Helical" evidence="1">
    <location>
        <begin position="173"/>
        <end position="193"/>
    </location>
</feature>
<keyword evidence="3" id="KW-1185">Reference proteome</keyword>
<keyword evidence="1" id="KW-0812">Transmembrane</keyword>
<keyword evidence="1" id="KW-1133">Transmembrane helix</keyword>
<dbReference type="Gene3D" id="2.160.20.80">
    <property type="entry name" value="E3 ubiquitin-protein ligase SopA"/>
    <property type="match status" value="1"/>
</dbReference>
<dbReference type="PANTHER" id="PTHR14136:SF17">
    <property type="entry name" value="BTB_POZ DOMAIN-CONTAINING PROTEIN KCTD9"/>
    <property type="match status" value="1"/>
</dbReference>
<feature type="non-terminal residue" evidence="2">
    <location>
        <position position="428"/>
    </location>
</feature>
<dbReference type="RefSeq" id="WP_211546601.1">
    <property type="nucleotide sequence ID" value="NZ_JAGTUF010000003.1"/>
</dbReference>
<feature type="transmembrane region" description="Helical" evidence="1">
    <location>
        <begin position="205"/>
        <end position="224"/>
    </location>
</feature>
<organism evidence="2 3">
    <name type="scientific">Magnetospirillum sulfuroxidans</name>
    <dbReference type="NCBI Taxonomy" id="611300"/>
    <lineage>
        <taxon>Bacteria</taxon>
        <taxon>Pseudomonadati</taxon>
        <taxon>Pseudomonadota</taxon>
        <taxon>Alphaproteobacteria</taxon>
        <taxon>Rhodospirillales</taxon>
        <taxon>Rhodospirillaceae</taxon>
        <taxon>Magnetospirillum</taxon>
    </lineage>
</organism>
<keyword evidence="1" id="KW-0472">Membrane</keyword>
<dbReference type="InterPro" id="IPR051082">
    <property type="entry name" value="Pentapeptide-BTB/POZ_domain"/>
</dbReference>
<gene>
    <name evidence="2" type="ORF">KEC16_05090</name>
</gene>
<reference evidence="2 3" key="1">
    <citation type="submission" date="2021-04" db="EMBL/GenBank/DDBJ databases">
        <title>Magnetospirillum sulfuroxidans sp. nov., a facultative chemolithoautotrophic sulfur-oxidizing alphaproteobacterium isolated from freshwater sediment and proposals for Paramagetospirillum gen. nov., and Magnetospirillaceae fam. nov.</title>
        <authorList>
            <person name="Koziaeva V."/>
            <person name="Geelhoed J.S."/>
            <person name="Sorokin D.Y."/>
            <person name="Grouzdev D.S."/>
        </authorList>
    </citation>
    <scope>NUCLEOTIDE SEQUENCE [LARGE SCALE GENOMIC DNA]</scope>
    <source>
        <strain evidence="2 3">J10</strain>
    </source>
</reference>
<dbReference type="Pfam" id="PF00805">
    <property type="entry name" value="Pentapeptide"/>
    <property type="match status" value="2"/>
</dbReference>
<feature type="transmembrane region" description="Helical" evidence="1">
    <location>
        <begin position="142"/>
        <end position="167"/>
    </location>
</feature>
<dbReference type="SUPFAM" id="SSF141571">
    <property type="entry name" value="Pentapeptide repeat-like"/>
    <property type="match status" value="1"/>
</dbReference>
<dbReference type="InterPro" id="IPR001646">
    <property type="entry name" value="5peptide_repeat"/>
</dbReference>
<evidence type="ECO:0000313" key="3">
    <source>
        <dbReference type="Proteomes" id="UP000680714"/>
    </source>
</evidence>
<feature type="transmembrane region" description="Helical" evidence="1">
    <location>
        <begin position="67"/>
        <end position="89"/>
    </location>
</feature>
<protein>
    <submittedName>
        <fullName evidence="2">Pentapeptide repeat-containing protein</fullName>
    </submittedName>
</protein>
<dbReference type="EMBL" id="JAGTUF010000003">
    <property type="protein sequence ID" value="MBR9971085.1"/>
    <property type="molecule type" value="Genomic_DNA"/>
</dbReference>
<comment type="caution">
    <text evidence="2">The sequence shown here is derived from an EMBL/GenBank/DDBJ whole genome shotgun (WGS) entry which is preliminary data.</text>
</comment>